<evidence type="ECO:0000259" key="2">
    <source>
        <dbReference type="Pfam" id="PF13649"/>
    </source>
</evidence>
<dbReference type="Pfam" id="PF13649">
    <property type="entry name" value="Methyltransf_25"/>
    <property type="match status" value="1"/>
</dbReference>
<dbReference type="CDD" id="cd02440">
    <property type="entry name" value="AdoMet_MTases"/>
    <property type="match status" value="1"/>
</dbReference>
<dbReference type="Gene3D" id="3.40.50.150">
    <property type="entry name" value="Vaccinia Virus protein VP39"/>
    <property type="match status" value="1"/>
</dbReference>
<dbReference type="InterPro" id="IPR041698">
    <property type="entry name" value="Methyltransf_25"/>
</dbReference>
<dbReference type="OMA" id="CVAWAKE"/>
<organism evidence="3 4">
    <name type="scientific">Polarella glacialis</name>
    <name type="common">Dinoflagellate</name>
    <dbReference type="NCBI Taxonomy" id="89957"/>
    <lineage>
        <taxon>Eukaryota</taxon>
        <taxon>Sar</taxon>
        <taxon>Alveolata</taxon>
        <taxon>Dinophyceae</taxon>
        <taxon>Suessiales</taxon>
        <taxon>Suessiaceae</taxon>
        <taxon>Polarella</taxon>
    </lineage>
</organism>
<dbReference type="InterPro" id="IPR029063">
    <property type="entry name" value="SAM-dependent_MTases_sf"/>
</dbReference>
<dbReference type="EMBL" id="CAJNNV010031282">
    <property type="protein sequence ID" value="CAE8635432.1"/>
    <property type="molecule type" value="Genomic_DNA"/>
</dbReference>
<feature type="domain" description="Methyltransferase" evidence="2">
    <location>
        <begin position="119"/>
        <end position="213"/>
    </location>
</feature>
<dbReference type="Proteomes" id="UP000654075">
    <property type="component" value="Unassembled WGS sequence"/>
</dbReference>
<dbReference type="OrthoDB" id="430634at2759"/>
<gene>
    <name evidence="3" type="ORF">PGLA1383_LOCUS51027</name>
</gene>
<keyword evidence="1" id="KW-0808">Transferase</keyword>
<keyword evidence="4" id="KW-1185">Reference proteome</keyword>
<reference evidence="3" key="1">
    <citation type="submission" date="2021-02" db="EMBL/GenBank/DDBJ databases">
        <authorList>
            <person name="Dougan E. K."/>
            <person name="Rhodes N."/>
            <person name="Thang M."/>
            <person name="Chan C."/>
        </authorList>
    </citation>
    <scope>NUCLEOTIDE SEQUENCE</scope>
</reference>
<evidence type="ECO:0000313" key="4">
    <source>
        <dbReference type="Proteomes" id="UP000654075"/>
    </source>
</evidence>
<evidence type="ECO:0000256" key="1">
    <source>
        <dbReference type="ARBA" id="ARBA00022679"/>
    </source>
</evidence>
<name>A0A813HC35_POLGL</name>
<evidence type="ECO:0000313" key="3">
    <source>
        <dbReference type="EMBL" id="CAE8635432.1"/>
    </source>
</evidence>
<dbReference type="AlphaFoldDB" id="A0A813HC35"/>
<dbReference type="PANTHER" id="PTHR43861">
    <property type="entry name" value="TRANS-ACONITATE 2-METHYLTRANSFERASE-RELATED"/>
    <property type="match status" value="1"/>
</dbReference>
<dbReference type="SUPFAM" id="SSF53335">
    <property type="entry name" value="S-adenosyl-L-methionine-dependent methyltransferases"/>
    <property type="match status" value="1"/>
</dbReference>
<comment type="caution">
    <text evidence="3">The sequence shown here is derived from an EMBL/GenBank/DDBJ whole genome shotgun (WGS) entry which is preliminary data.</text>
</comment>
<sequence length="272" mass="29545">MPPPRAVGRALLASAFGLASDSLARGAGLAALPRFRTARRAACTSFLLARRAEAADSMTGQLSFACRRQTTLAAKESEEAATRVRESGMPPVEYWETLVDPVTTLDRLGIVAGRHARMVELGCGYGTYTLVAAARVSELLTFDIDASMVDQTLQKLRAAELDKNVQASVRDVVAHGYGSEAEGCDAVLLFNILHCEDPVGMMHAAAATLQPGGRLYVTHWRHDHTTPRGPPLSIRPRPEQIEEWALATGILRTELGPVDCPPWHYGWAFSRI</sequence>
<proteinExistence type="predicted"/>
<accession>A0A813HC35</accession>
<protein>
    <recommendedName>
        <fullName evidence="2">Methyltransferase domain-containing protein</fullName>
    </recommendedName>
</protein>